<dbReference type="GO" id="GO:0006357">
    <property type="term" value="P:regulation of transcription by RNA polymerase II"/>
    <property type="evidence" value="ECO:0007669"/>
    <property type="project" value="TreeGrafter"/>
</dbReference>
<gene>
    <name evidence="1" type="ORF">KXQ929_LOCUS26703</name>
</gene>
<evidence type="ECO:0008006" key="3">
    <source>
        <dbReference type="Google" id="ProtNLM"/>
    </source>
</evidence>
<dbReference type="EMBL" id="CAJOBB010002448">
    <property type="protein sequence ID" value="CAF3969775.1"/>
    <property type="molecule type" value="Genomic_DNA"/>
</dbReference>
<dbReference type="SUPFAM" id="SSF53098">
    <property type="entry name" value="Ribonuclease H-like"/>
    <property type="match status" value="1"/>
</dbReference>
<name>A0A819LY90_9BILA</name>
<dbReference type="Proteomes" id="UP000663868">
    <property type="component" value="Unassembled WGS sequence"/>
</dbReference>
<proteinExistence type="predicted"/>
<evidence type="ECO:0000313" key="1">
    <source>
        <dbReference type="EMBL" id="CAF3969775.1"/>
    </source>
</evidence>
<evidence type="ECO:0000313" key="2">
    <source>
        <dbReference type="Proteomes" id="UP000663868"/>
    </source>
</evidence>
<accession>A0A819LY90</accession>
<dbReference type="InterPro" id="IPR052717">
    <property type="entry name" value="Vacuolar_transposase_reg"/>
</dbReference>
<dbReference type="PANTHER" id="PTHR46169">
    <property type="entry name" value="DNA REPLICATION-RELATED ELEMENT FACTOR, ISOFORM A"/>
    <property type="match status" value="1"/>
</dbReference>
<dbReference type="GO" id="GO:0005634">
    <property type="term" value="C:nucleus"/>
    <property type="evidence" value="ECO:0007669"/>
    <property type="project" value="TreeGrafter"/>
</dbReference>
<dbReference type="PANTHER" id="PTHR46169:SF29">
    <property type="entry name" value="DNA REPLICATION-RELATED ELEMENT FACTOR, ISOFORM A"/>
    <property type="match status" value="1"/>
</dbReference>
<organism evidence="1 2">
    <name type="scientific">Adineta steineri</name>
    <dbReference type="NCBI Taxonomy" id="433720"/>
    <lineage>
        <taxon>Eukaryota</taxon>
        <taxon>Metazoa</taxon>
        <taxon>Spiralia</taxon>
        <taxon>Gnathifera</taxon>
        <taxon>Rotifera</taxon>
        <taxon>Eurotatoria</taxon>
        <taxon>Bdelloidea</taxon>
        <taxon>Adinetida</taxon>
        <taxon>Adinetidae</taxon>
        <taxon>Adineta</taxon>
    </lineage>
</organism>
<protein>
    <recommendedName>
        <fullName evidence="3">Transposase</fullName>
    </recommendedName>
</protein>
<comment type="caution">
    <text evidence="1">The sequence shown here is derived from an EMBL/GenBank/DDBJ whole genome shotgun (WGS) entry which is preliminary data.</text>
</comment>
<dbReference type="InterPro" id="IPR012337">
    <property type="entry name" value="RNaseH-like_sf"/>
</dbReference>
<dbReference type="AlphaFoldDB" id="A0A819LY90"/>
<reference evidence="1" key="1">
    <citation type="submission" date="2021-02" db="EMBL/GenBank/DDBJ databases">
        <authorList>
            <person name="Nowell W R."/>
        </authorList>
    </citation>
    <scope>NUCLEOTIDE SEQUENCE</scope>
</reference>
<sequence>MNLGTRIWVVSSKSDIPSRTILSPINLNKIYDVCYQKTKERLKSSIKFPTITCDIWSDKYKHRSYICFTIHFLDADLQYHHYNLQTLPFTESHTGLAIKDLFSVVLHEFGLSSYNIIGVSDQGSNMRKAWRLLSATHTYCIGHGVHNWLMKDCFPDMV</sequence>